<dbReference type="InterPro" id="IPR010730">
    <property type="entry name" value="HET"/>
</dbReference>
<proteinExistence type="predicted"/>
<name>A0ABR2VBC0_9PEZI</name>
<gene>
    <name evidence="2" type="ORF">SUNI508_03652</name>
</gene>
<sequence length="670" mass="75272">MSLCRLCLNIPFGSLPRPHPSTRFSRTFDQAELPALGCSRECAETHGSENLGHLWHPNLEALGESANTCALCATVQGGFQAWLRHFDRGSKSDFYVKHREIYGDAVPAGQKLYLAQRYGGSPGFVVLVRDPKYERIVVLTGVSFSVDAENPAASIIQQRPPDLDSGSEHNLDIAASLLNRCRDQHSDCVLHEPLLPSRILDISLSDDIVKLIEPREQNGRYACLSYCWGGGVNFITSRATIDERRSGVQVSNLPKTFRDAIKIARHLGIPYIWIDSLCICQDDGEDWARESARMIDIYSNAFLVIAANHAASAADGCFNIRPDRPSCKVDLPGYAQNVHVQTVYLSDEVDWYGGSFPYESLSTRCWALQERILARRLLHYNSRQLYYECDSGIFGEDGSWQDSRYGQSGTLRLPLSERALDQSGIHELWYHLVGQYGSRKLTRITDRLPAMSGLAKRFATRINAQYLAGIWSDELLEGIAWQSLGSGKPAARDQYIAPSWSWASYGGTAAMGIHSPYTSAAEVLGWDIQLKHEAYPFGELIGGWLRIRAPIVSLFTAGDDAWNTDEWSRRIPVTTAYSKPDDSITIRPDNTEDYDITYWKHLKMKAILLFQYEPHEERGPYDCLGYGLVVIDADDTGSNRMRRVGWMHLDPDGAQKMRDDQANWSIIELV</sequence>
<evidence type="ECO:0000313" key="3">
    <source>
        <dbReference type="Proteomes" id="UP001408356"/>
    </source>
</evidence>
<dbReference type="PANTHER" id="PTHR33112:SF16">
    <property type="entry name" value="HETEROKARYON INCOMPATIBILITY DOMAIN-CONTAINING PROTEIN"/>
    <property type="match status" value="1"/>
</dbReference>
<feature type="domain" description="Heterokaryon incompatibility" evidence="1">
    <location>
        <begin position="221"/>
        <end position="370"/>
    </location>
</feature>
<evidence type="ECO:0000313" key="2">
    <source>
        <dbReference type="EMBL" id="KAK9424164.1"/>
    </source>
</evidence>
<protein>
    <submittedName>
        <fullName evidence="2">Heterokaryon incompatibility domain-containing protein</fullName>
    </submittedName>
</protein>
<dbReference type="PANTHER" id="PTHR33112">
    <property type="entry name" value="DOMAIN PROTEIN, PUTATIVE-RELATED"/>
    <property type="match status" value="1"/>
</dbReference>
<evidence type="ECO:0000259" key="1">
    <source>
        <dbReference type="Pfam" id="PF06985"/>
    </source>
</evidence>
<dbReference type="Pfam" id="PF06985">
    <property type="entry name" value="HET"/>
    <property type="match status" value="1"/>
</dbReference>
<organism evidence="2 3">
    <name type="scientific">Seiridium unicorne</name>
    <dbReference type="NCBI Taxonomy" id="138068"/>
    <lineage>
        <taxon>Eukaryota</taxon>
        <taxon>Fungi</taxon>
        <taxon>Dikarya</taxon>
        <taxon>Ascomycota</taxon>
        <taxon>Pezizomycotina</taxon>
        <taxon>Sordariomycetes</taxon>
        <taxon>Xylariomycetidae</taxon>
        <taxon>Amphisphaeriales</taxon>
        <taxon>Sporocadaceae</taxon>
        <taxon>Seiridium</taxon>
    </lineage>
</organism>
<dbReference type="Proteomes" id="UP001408356">
    <property type="component" value="Unassembled WGS sequence"/>
</dbReference>
<reference evidence="2 3" key="1">
    <citation type="journal article" date="2024" name="J. Plant Pathol.">
        <title>Sequence and assembly of the genome of Seiridium unicorne, isolate CBS 538.82, causal agent of cypress canker disease.</title>
        <authorList>
            <person name="Scali E."/>
            <person name="Rocca G.D."/>
            <person name="Danti R."/>
            <person name="Garbelotto M."/>
            <person name="Barberini S."/>
            <person name="Baroncelli R."/>
            <person name="Emiliani G."/>
        </authorList>
    </citation>
    <scope>NUCLEOTIDE SEQUENCE [LARGE SCALE GENOMIC DNA]</scope>
    <source>
        <strain evidence="2 3">BM-138-508</strain>
    </source>
</reference>
<comment type="caution">
    <text evidence="2">The sequence shown here is derived from an EMBL/GenBank/DDBJ whole genome shotgun (WGS) entry which is preliminary data.</text>
</comment>
<dbReference type="EMBL" id="JARVKF010000046">
    <property type="protein sequence ID" value="KAK9424164.1"/>
    <property type="molecule type" value="Genomic_DNA"/>
</dbReference>
<keyword evidence="3" id="KW-1185">Reference proteome</keyword>
<accession>A0ABR2VBC0</accession>